<comment type="caution">
    <text evidence="2">The sequence shown here is derived from an EMBL/GenBank/DDBJ whole genome shotgun (WGS) entry which is preliminary data.</text>
</comment>
<evidence type="ECO:0000313" key="2">
    <source>
        <dbReference type="EMBL" id="TWT57921.1"/>
    </source>
</evidence>
<sequence>MNKSERQIAPELHAAIPAAGFSRRMGKPKLLMPIEGKALIEHLIDHLQHPSIGSISILVRAEDNALRRCLQTTNATVVFAETPTRNMRESVEHLFNAIEQTVNRNKPRGMLLIPADHPFVASDVLNSLVSQWLTSPDRIVVPIHQERRGHPVIFPWDVISRLDEIPADSGLNWLGKEMAHLVQEVAVDDPSIHWDIDTPDDFRRISAFVQNRLK</sequence>
<keyword evidence="2" id="KW-0548">Nucleotidyltransferase</keyword>
<dbReference type="RefSeq" id="WP_146507974.1">
    <property type="nucleotide sequence ID" value="NZ_SIHI01000001.1"/>
</dbReference>
<organism evidence="2 3">
    <name type="scientific">Thalassoglobus neptunius</name>
    <dbReference type="NCBI Taxonomy" id="1938619"/>
    <lineage>
        <taxon>Bacteria</taxon>
        <taxon>Pseudomonadati</taxon>
        <taxon>Planctomycetota</taxon>
        <taxon>Planctomycetia</taxon>
        <taxon>Planctomycetales</taxon>
        <taxon>Planctomycetaceae</taxon>
        <taxon>Thalassoglobus</taxon>
    </lineage>
</organism>
<dbReference type="Gene3D" id="3.90.550.10">
    <property type="entry name" value="Spore Coat Polysaccharide Biosynthesis Protein SpsA, Chain A"/>
    <property type="match status" value="1"/>
</dbReference>
<keyword evidence="2" id="KW-0808">Transferase</keyword>
<dbReference type="EMBL" id="SIHI01000001">
    <property type="protein sequence ID" value="TWT57921.1"/>
    <property type="molecule type" value="Genomic_DNA"/>
</dbReference>
<proteinExistence type="predicted"/>
<dbReference type="GO" id="GO:0061602">
    <property type="term" value="F:molybdenum cofactor cytidylyltransferase activity"/>
    <property type="evidence" value="ECO:0007669"/>
    <property type="project" value="UniProtKB-EC"/>
</dbReference>
<dbReference type="AlphaFoldDB" id="A0A5C5X6F2"/>
<evidence type="ECO:0000259" key="1">
    <source>
        <dbReference type="Pfam" id="PF12804"/>
    </source>
</evidence>
<dbReference type="CDD" id="cd04182">
    <property type="entry name" value="GT_2_like_f"/>
    <property type="match status" value="1"/>
</dbReference>
<dbReference type="Proteomes" id="UP000317243">
    <property type="component" value="Unassembled WGS sequence"/>
</dbReference>
<gene>
    <name evidence="2" type="primary">mocA</name>
    <name evidence="2" type="ORF">KOR42_12890</name>
</gene>
<dbReference type="SUPFAM" id="SSF53448">
    <property type="entry name" value="Nucleotide-diphospho-sugar transferases"/>
    <property type="match status" value="1"/>
</dbReference>
<accession>A0A5C5X6F2</accession>
<name>A0A5C5X6F2_9PLAN</name>
<dbReference type="OrthoDB" id="285216at2"/>
<dbReference type="PANTHER" id="PTHR43777:SF1">
    <property type="entry name" value="MOLYBDENUM COFACTOR CYTIDYLYLTRANSFERASE"/>
    <property type="match status" value="1"/>
</dbReference>
<feature type="domain" description="MobA-like NTP transferase" evidence="1">
    <location>
        <begin position="14"/>
        <end position="174"/>
    </location>
</feature>
<dbReference type="InterPro" id="IPR029044">
    <property type="entry name" value="Nucleotide-diphossugar_trans"/>
</dbReference>
<keyword evidence="3" id="KW-1185">Reference proteome</keyword>
<evidence type="ECO:0000313" key="3">
    <source>
        <dbReference type="Proteomes" id="UP000317243"/>
    </source>
</evidence>
<dbReference type="InterPro" id="IPR025877">
    <property type="entry name" value="MobA-like_NTP_Trfase"/>
</dbReference>
<protein>
    <submittedName>
        <fullName evidence="2">Molybdenum cofactor cytidylyltransferase</fullName>
        <ecNumber evidence="2">2.7.7.76</ecNumber>
    </submittedName>
</protein>
<dbReference type="EC" id="2.7.7.76" evidence="2"/>
<dbReference type="Pfam" id="PF12804">
    <property type="entry name" value="NTP_transf_3"/>
    <property type="match status" value="1"/>
</dbReference>
<dbReference type="PANTHER" id="PTHR43777">
    <property type="entry name" value="MOLYBDENUM COFACTOR CYTIDYLYLTRANSFERASE"/>
    <property type="match status" value="1"/>
</dbReference>
<reference evidence="2 3" key="1">
    <citation type="submission" date="2019-02" db="EMBL/GenBank/DDBJ databases">
        <title>Deep-cultivation of Planctomycetes and their phenomic and genomic characterization uncovers novel biology.</title>
        <authorList>
            <person name="Wiegand S."/>
            <person name="Jogler M."/>
            <person name="Boedeker C."/>
            <person name="Pinto D."/>
            <person name="Vollmers J."/>
            <person name="Rivas-Marin E."/>
            <person name="Kohn T."/>
            <person name="Peeters S.H."/>
            <person name="Heuer A."/>
            <person name="Rast P."/>
            <person name="Oberbeckmann S."/>
            <person name="Bunk B."/>
            <person name="Jeske O."/>
            <person name="Meyerdierks A."/>
            <person name="Storesund J.E."/>
            <person name="Kallscheuer N."/>
            <person name="Luecker S."/>
            <person name="Lage O.M."/>
            <person name="Pohl T."/>
            <person name="Merkel B.J."/>
            <person name="Hornburger P."/>
            <person name="Mueller R.-W."/>
            <person name="Bruemmer F."/>
            <person name="Labrenz M."/>
            <person name="Spormann A.M."/>
            <person name="Op Den Camp H."/>
            <person name="Overmann J."/>
            <person name="Amann R."/>
            <person name="Jetten M.S.M."/>
            <person name="Mascher T."/>
            <person name="Medema M.H."/>
            <person name="Devos D.P."/>
            <person name="Kaster A.-K."/>
            <person name="Ovreas L."/>
            <person name="Rohde M."/>
            <person name="Galperin M.Y."/>
            <person name="Jogler C."/>
        </authorList>
    </citation>
    <scope>NUCLEOTIDE SEQUENCE [LARGE SCALE GENOMIC DNA]</scope>
    <source>
        <strain evidence="2 3">KOR42</strain>
    </source>
</reference>